<organism evidence="1">
    <name type="scientific">Lentimicrobium saccharophilum</name>
    <dbReference type="NCBI Taxonomy" id="1678841"/>
    <lineage>
        <taxon>Bacteria</taxon>
        <taxon>Pseudomonadati</taxon>
        <taxon>Bacteroidota</taxon>
        <taxon>Bacteroidia</taxon>
        <taxon>Bacteroidales</taxon>
        <taxon>Lentimicrobiaceae</taxon>
        <taxon>Lentimicrobium</taxon>
    </lineage>
</organism>
<accession>A0A0S7C657</accession>
<dbReference type="STRING" id="1678841.TBC1_12475"/>
<evidence type="ECO:0000313" key="1">
    <source>
        <dbReference type="EMBL" id="GAP44664.1"/>
    </source>
</evidence>
<dbReference type="RefSeq" id="WP_062044330.1">
    <property type="nucleotide sequence ID" value="NZ_DF968183.1"/>
</dbReference>
<proteinExistence type="predicted"/>
<dbReference type="AlphaFoldDB" id="A0A0S7C657"/>
<name>A0A0S7C657_9BACT</name>
<reference evidence="1" key="1">
    <citation type="journal article" date="2015" name="Genome Announc.">
        <title>Draft Genome Sequence of Bacteroidales Strain TBC1, a Novel Isolate from a Methanogenic Wastewater Treatment System.</title>
        <authorList>
            <person name="Tourlousse D.M."/>
            <person name="Matsuura N."/>
            <person name="Sun L."/>
            <person name="Toyonaga M."/>
            <person name="Kuroda K."/>
            <person name="Ohashi A."/>
            <person name="Cruz R."/>
            <person name="Yamaguchi T."/>
            <person name="Sekiguchi Y."/>
        </authorList>
    </citation>
    <scope>NUCLEOTIDE SEQUENCE [LARGE SCALE GENOMIC DNA]</scope>
    <source>
        <strain evidence="1">TBC1</strain>
    </source>
</reference>
<protein>
    <submittedName>
        <fullName evidence="1">Uncharacterized protein</fullName>
    </submittedName>
</protein>
<dbReference type="EMBL" id="DF968183">
    <property type="protein sequence ID" value="GAP44664.1"/>
    <property type="molecule type" value="Genomic_DNA"/>
</dbReference>
<dbReference type="Proteomes" id="UP000053091">
    <property type="component" value="Unassembled WGS sequence"/>
</dbReference>
<gene>
    <name evidence="1" type="ORF">TBC1_12475</name>
</gene>
<keyword evidence="2" id="KW-1185">Reference proteome</keyword>
<evidence type="ECO:0000313" key="2">
    <source>
        <dbReference type="Proteomes" id="UP000053091"/>
    </source>
</evidence>
<sequence>MENQNIYPESDVSNQVRIGRGPAAPRIQMNEIIENCLINVGRSDKEKRSENIKYVLGAIKQLKGFKLEDSYLKVDLFPGITTELNFHEKIMDVANGHYSEIIRDPATNHKILVINLLRPRV</sequence>